<comment type="caution">
    <text evidence="4">The sequence shown here is derived from an EMBL/GenBank/DDBJ whole genome shotgun (WGS) entry which is preliminary data.</text>
</comment>
<evidence type="ECO:0000313" key="5">
    <source>
        <dbReference type="Proteomes" id="UP000271678"/>
    </source>
</evidence>
<dbReference type="InterPro" id="IPR016181">
    <property type="entry name" value="Acyl_CoA_acyltransferase"/>
</dbReference>
<keyword evidence="1 4" id="KW-0808">Transferase</keyword>
<sequence>MIRLIDPFDERDMRQVYDIGVAAKGFARPWFSPSPYNSWAVGMRDPDPEEPRELYGCFDAAGRMTGTSLLFVPAQDNRDKVYADVDVQPADRRRGFGTQLVRHAVARMEQLGRTTLFIESSTPAADGKDHGYARFARSLGFAPAWREVVRHLPLPVPDDRLARLAADAAGRHAGYRILTYAGGVPEELLPGLADLMSLLAVDAPSGDVEFEAEVITPERLAHTYAREAKQQRIRLSALAIHEATGVVAAHTDLAFDSTASVAQLGTYVHREHRGHRLGMAVKVANLQLLQRDHPGHPFVHTANEENNEHMVSINIELGFEAVETLTEWTIDIGKS</sequence>
<dbReference type="CDD" id="cd04301">
    <property type="entry name" value="NAT_SF"/>
    <property type="match status" value="1"/>
</dbReference>
<dbReference type="InterPro" id="IPR050832">
    <property type="entry name" value="Bact_Acetyltransf"/>
</dbReference>
<dbReference type="RefSeq" id="WP_123269504.1">
    <property type="nucleotide sequence ID" value="NZ_RJJQ01000001.1"/>
</dbReference>
<dbReference type="Pfam" id="PF00583">
    <property type="entry name" value="Acetyltransf_1"/>
    <property type="match status" value="1"/>
</dbReference>
<dbReference type="PROSITE" id="PS51186">
    <property type="entry name" value="GNAT"/>
    <property type="match status" value="1"/>
</dbReference>
<proteinExistence type="predicted"/>
<feature type="domain" description="N-acetyltransferase" evidence="3">
    <location>
        <begin position="3"/>
        <end position="159"/>
    </location>
</feature>
<dbReference type="OrthoDB" id="4119890at2"/>
<dbReference type="Proteomes" id="UP000271678">
    <property type="component" value="Unassembled WGS sequence"/>
</dbReference>
<dbReference type="Gene3D" id="3.40.630.30">
    <property type="match status" value="1"/>
</dbReference>
<dbReference type="AlphaFoldDB" id="A0A3M9MKA3"/>
<dbReference type="EMBL" id="RJJQ01000001">
    <property type="protein sequence ID" value="RNI25313.1"/>
    <property type="molecule type" value="Genomic_DNA"/>
</dbReference>
<evidence type="ECO:0000259" key="3">
    <source>
        <dbReference type="PROSITE" id="PS51186"/>
    </source>
</evidence>
<dbReference type="PANTHER" id="PTHR43877">
    <property type="entry name" value="AMINOALKYLPHOSPHONATE N-ACETYLTRANSFERASE-RELATED-RELATED"/>
    <property type="match status" value="1"/>
</dbReference>
<evidence type="ECO:0000313" key="4">
    <source>
        <dbReference type="EMBL" id="RNI25313.1"/>
    </source>
</evidence>
<evidence type="ECO:0000256" key="2">
    <source>
        <dbReference type="ARBA" id="ARBA00023315"/>
    </source>
</evidence>
<keyword evidence="2" id="KW-0012">Acyltransferase</keyword>
<gene>
    <name evidence="4" type="ORF">EFY87_01380</name>
</gene>
<organism evidence="4 5">
    <name type="scientific">Flexivirga caeni</name>
    <dbReference type="NCBI Taxonomy" id="2294115"/>
    <lineage>
        <taxon>Bacteria</taxon>
        <taxon>Bacillati</taxon>
        <taxon>Actinomycetota</taxon>
        <taxon>Actinomycetes</taxon>
        <taxon>Micrococcales</taxon>
        <taxon>Dermacoccaceae</taxon>
        <taxon>Flexivirga</taxon>
    </lineage>
</organism>
<evidence type="ECO:0000256" key="1">
    <source>
        <dbReference type="ARBA" id="ARBA00022679"/>
    </source>
</evidence>
<keyword evidence="5" id="KW-1185">Reference proteome</keyword>
<dbReference type="InterPro" id="IPR000182">
    <property type="entry name" value="GNAT_dom"/>
</dbReference>
<reference evidence="4 5" key="1">
    <citation type="submission" date="2018-11" db="EMBL/GenBank/DDBJ databases">
        <title>Draft genome of Simplicispira Flexivirga sp. BO-16.</title>
        <authorList>
            <person name="Im W.T."/>
        </authorList>
    </citation>
    <scope>NUCLEOTIDE SEQUENCE [LARGE SCALE GENOMIC DNA]</scope>
    <source>
        <strain evidence="4 5">BO-16</strain>
    </source>
</reference>
<accession>A0A3M9MKA3</accession>
<dbReference type="GO" id="GO:0016747">
    <property type="term" value="F:acyltransferase activity, transferring groups other than amino-acyl groups"/>
    <property type="evidence" value="ECO:0007669"/>
    <property type="project" value="InterPro"/>
</dbReference>
<protein>
    <submittedName>
        <fullName evidence="4">GNAT family N-acetyltransferase</fullName>
    </submittedName>
</protein>
<name>A0A3M9MKA3_9MICO</name>
<dbReference type="SUPFAM" id="SSF55729">
    <property type="entry name" value="Acyl-CoA N-acyltransferases (Nat)"/>
    <property type="match status" value="1"/>
</dbReference>